<feature type="region of interest" description="Disordered" evidence="1">
    <location>
        <begin position="162"/>
        <end position="184"/>
    </location>
</feature>
<name>A0A9I9DBI6_CUCME</name>
<evidence type="ECO:0000313" key="2">
    <source>
        <dbReference type="EnsemblPlants" id="MELO3C015900.2.1"/>
    </source>
</evidence>
<protein>
    <recommendedName>
        <fullName evidence="3">rRNA-processing protein FYV7</fullName>
    </recommendedName>
</protein>
<sequence length="206" mass="24065">MKNPNGKHEHKNRSKSKFMNTNKHNNIKRLGGKALSLEAFANAKSTTDYYNPALIKKQREFYKNAKHVNKYKKLVKHQNQQNERPSSSTVGLVEVLLHHLFDSFCFPLMGENETKFENQTNGRCGKERNKGVPSLQALYERKHEEKEKARMEKEAIIAAKKEERERAKARRNSTREKMFKRTQKGQPVMKYRIEHLLETIGASTNH</sequence>
<dbReference type="AlphaFoldDB" id="A0A9I9DBI6"/>
<dbReference type="PANTHER" id="PTHR15657">
    <property type="entry name" value="THYROID TRANSCRIPTION FACTOR 1-ASSOCIATED PROTEIN 26"/>
    <property type="match status" value="1"/>
</dbReference>
<reference evidence="2" key="1">
    <citation type="submission" date="2023-03" db="UniProtKB">
        <authorList>
            <consortium name="EnsemblPlants"/>
        </authorList>
    </citation>
    <scope>IDENTIFICATION</scope>
</reference>
<evidence type="ECO:0008006" key="3">
    <source>
        <dbReference type="Google" id="ProtNLM"/>
    </source>
</evidence>
<accession>A0A9I9DBI6</accession>
<feature type="region of interest" description="Disordered" evidence="1">
    <location>
        <begin position="1"/>
        <end position="27"/>
    </location>
</feature>
<dbReference type="EnsemblPlants" id="MELO3C015900.2.1">
    <property type="protein sequence ID" value="MELO3C015900.2.1"/>
    <property type="gene ID" value="MELO3C015900.2"/>
</dbReference>
<evidence type="ECO:0000256" key="1">
    <source>
        <dbReference type="SAM" id="MobiDB-lite"/>
    </source>
</evidence>
<dbReference type="Gramene" id="MELO3C015900.2.1">
    <property type="protein sequence ID" value="MELO3C015900.2.1"/>
    <property type="gene ID" value="MELO3C015900.2"/>
</dbReference>
<dbReference type="GO" id="GO:0005634">
    <property type="term" value="C:nucleus"/>
    <property type="evidence" value="ECO:0007669"/>
    <property type="project" value="TreeGrafter"/>
</dbReference>
<dbReference type="PANTHER" id="PTHR15657:SF1">
    <property type="entry name" value="THYROID TRANSCRIPTION FACTOR 1-ASSOCIATED PROTEIN 26"/>
    <property type="match status" value="1"/>
</dbReference>
<dbReference type="Pfam" id="PF08524">
    <property type="entry name" value="rRNA_processing"/>
    <property type="match status" value="1"/>
</dbReference>
<proteinExistence type="predicted"/>
<organism evidence="2">
    <name type="scientific">Cucumis melo</name>
    <name type="common">Muskmelon</name>
    <dbReference type="NCBI Taxonomy" id="3656"/>
    <lineage>
        <taxon>Eukaryota</taxon>
        <taxon>Viridiplantae</taxon>
        <taxon>Streptophyta</taxon>
        <taxon>Embryophyta</taxon>
        <taxon>Tracheophyta</taxon>
        <taxon>Spermatophyta</taxon>
        <taxon>Magnoliopsida</taxon>
        <taxon>eudicotyledons</taxon>
        <taxon>Gunneridae</taxon>
        <taxon>Pentapetalae</taxon>
        <taxon>rosids</taxon>
        <taxon>fabids</taxon>
        <taxon>Cucurbitales</taxon>
        <taxon>Cucurbitaceae</taxon>
        <taxon>Benincaseae</taxon>
        <taxon>Cucumis</taxon>
    </lineage>
</organism>
<dbReference type="InterPro" id="IPR013730">
    <property type="entry name" value="Fyv7/TAP26"/>
</dbReference>